<dbReference type="EMBL" id="JAPCWZ010000010">
    <property type="protein sequence ID" value="KAK8848842.1"/>
    <property type="molecule type" value="Genomic_DNA"/>
</dbReference>
<comment type="similarity">
    <text evidence="13">Belongs to the polysaccharide monooxygenase AA9 family.</text>
</comment>
<keyword evidence="7" id="KW-0560">Oxidoreductase</keyword>
<comment type="caution">
    <text evidence="19">The sequence shown here is derived from an EMBL/GenBank/DDBJ whole genome shotgun (WGS) entry which is preliminary data.</text>
</comment>
<evidence type="ECO:0000256" key="15">
    <source>
        <dbReference type="ARBA" id="ARBA00047174"/>
    </source>
</evidence>
<evidence type="ECO:0000256" key="17">
    <source>
        <dbReference type="SAM" id="SignalP"/>
    </source>
</evidence>
<keyword evidence="11" id="KW-0119">Carbohydrate metabolism</keyword>
<dbReference type="Proteomes" id="UP001390339">
    <property type="component" value="Unassembled WGS sequence"/>
</dbReference>
<gene>
    <name evidence="19" type="ORF">PGQ11_015322</name>
</gene>
<evidence type="ECO:0000256" key="5">
    <source>
        <dbReference type="ARBA" id="ARBA00022729"/>
    </source>
</evidence>
<dbReference type="PANTHER" id="PTHR33353:SF10">
    <property type="entry name" value="ENDO-BETA-1,4-GLUCANASE D"/>
    <property type="match status" value="1"/>
</dbReference>
<dbReference type="Gene3D" id="2.70.50.70">
    <property type="match status" value="1"/>
</dbReference>
<evidence type="ECO:0000256" key="13">
    <source>
        <dbReference type="ARBA" id="ARBA00044502"/>
    </source>
</evidence>
<name>A0ABR2HL25_9PEZI</name>
<evidence type="ECO:0000256" key="2">
    <source>
        <dbReference type="ARBA" id="ARBA00004613"/>
    </source>
</evidence>
<keyword evidence="5 17" id="KW-0732">Signal</keyword>
<evidence type="ECO:0000256" key="12">
    <source>
        <dbReference type="ARBA" id="ARBA00023326"/>
    </source>
</evidence>
<dbReference type="CDD" id="cd21175">
    <property type="entry name" value="LPMO_AA9"/>
    <property type="match status" value="1"/>
</dbReference>
<evidence type="ECO:0000256" key="1">
    <source>
        <dbReference type="ARBA" id="ARBA00001973"/>
    </source>
</evidence>
<dbReference type="EC" id="1.14.99.56" evidence="15"/>
<dbReference type="InterPro" id="IPR035971">
    <property type="entry name" value="CBD_sf"/>
</dbReference>
<dbReference type="Pfam" id="PF03443">
    <property type="entry name" value="AA9"/>
    <property type="match status" value="1"/>
</dbReference>
<dbReference type="Pfam" id="PF00734">
    <property type="entry name" value="CBM_1"/>
    <property type="match status" value="1"/>
</dbReference>
<feature type="signal peptide" evidence="17">
    <location>
        <begin position="1"/>
        <end position="17"/>
    </location>
</feature>
<feature type="domain" description="CBM1" evidence="18">
    <location>
        <begin position="314"/>
        <end position="349"/>
    </location>
</feature>
<evidence type="ECO:0000256" key="7">
    <source>
        <dbReference type="ARBA" id="ARBA00023002"/>
    </source>
</evidence>
<keyword evidence="9" id="KW-0503">Monooxygenase</keyword>
<feature type="chain" id="PRO_5046616966" description="lytic cellulose monooxygenase (C4-dehydrogenating)" evidence="17">
    <location>
        <begin position="18"/>
        <end position="351"/>
    </location>
</feature>
<keyword evidence="4" id="KW-0479">Metal-binding</keyword>
<comment type="catalytic activity">
    <reaction evidence="14">
        <text>[(1-&gt;4)-beta-D-glucosyl]n+m + reduced acceptor + O2 = 4-dehydro-beta-D-glucosyl-[(1-&gt;4)-beta-D-glucosyl]n-1 + [(1-&gt;4)-beta-D-glucosyl]m + acceptor + H2O.</text>
        <dbReference type="EC" id="1.14.99.56"/>
    </reaction>
</comment>
<keyword evidence="10" id="KW-1015">Disulfide bond</keyword>
<keyword evidence="20" id="KW-1185">Reference proteome</keyword>
<feature type="region of interest" description="Disordered" evidence="16">
    <location>
        <begin position="236"/>
        <end position="281"/>
    </location>
</feature>
<dbReference type="InterPro" id="IPR005103">
    <property type="entry name" value="AA9_LPMO"/>
</dbReference>
<proteinExistence type="inferred from homology"/>
<dbReference type="PROSITE" id="PS00562">
    <property type="entry name" value="CBM1_1"/>
    <property type="match status" value="1"/>
</dbReference>
<comment type="subcellular location">
    <subcellularLocation>
        <location evidence="2">Secreted</location>
    </subcellularLocation>
</comment>
<evidence type="ECO:0000256" key="6">
    <source>
        <dbReference type="ARBA" id="ARBA00023001"/>
    </source>
</evidence>
<evidence type="ECO:0000313" key="19">
    <source>
        <dbReference type="EMBL" id="KAK8848842.1"/>
    </source>
</evidence>
<reference evidence="19 20" key="1">
    <citation type="journal article" date="2024" name="IMA Fungus">
        <title>Apiospora arundinis, a panoply of carbohydrate-active enzymes and secondary metabolites.</title>
        <authorList>
            <person name="Sorensen T."/>
            <person name="Petersen C."/>
            <person name="Muurmann A.T."/>
            <person name="Christiansen J.V."/>
            <person name="Brundto M.L."/>
            <person name="Overgaard C.K."/>
            <person name="Boysen A.T."/>
            <person name="Wollenberg R.D."/>
            <person name="Larsen T.O."/>
            <person name="Sorensen J.L."/>
            <person name="Nielsen K.L."/>
            <person name="Sondergaard T.E."/>
        </authorList>
    </citation>
    <scope>NUCLEOTIDE SEQUENCE [LARGE SCALE GENOMIC DNA]</scope>
    <source>
        <strain evidence="19 20">AAU 773</strain>
    </source>
</reference>
<evidence type="ECO:0000256" key="16">
    <source>
        <dbReference type="SAM" id="MobiDB-lite"/>
    </source>
</evidence>
<dbReference type="InterPro" id="IPR000254">
    <property type="entry name" value="CBD"/>
</dbReference>
<evidence type="ECO:0000256" key="8">
    <source>
        <dbReference type="ARBA" id="ARBA00023008"/>
    </source>
</evidence>
<evidence type="ECO:0000256" key="4">
    <source>
        <dbReference type="ARBA" id="ARBA00022723"/>
    </source>
</evidence>
<evidence type="ECO:0000259" key="18">
    <source>
        <dbReference type="PROSITE" id="PS51164"/>
    </source>
</evidence>
<accession>A0ABR2HL25</accession>
<dbReference type="InterPro" id="IPR049892">
    <property type="entry name" value="AA9"/>
</dbReference>
<protein>
    <recommendedName>
        <fullName evidence="15">lytic cellulose monooxygenase (C4-dehydrogenating)</fullName>
        <ecNumber evidence="15">1.14.99.56</ecNumber>
    </recommendedName>
</protein>
<evidence type="ECO:0000256" key="10">
    <source>
        <dbReference type="ARBA" id="ARBA00023157"/>
    </source>
</evidence>
<evidence type="ECO:0000256" key="3">
    <source>
        <dbReference type="ARBA" id="ARBA00022525"/>
    </source>
</evidence>
<evidence type="ECO:0000256" key="11">
    <source>
        <dbReference type="ARBA" id="ARBA00023277"/>
    </source>
</evidence>
<dbReference type="PANTHER" id="PTHR33353">
    <property type="entry name" value="PUTATIVE (AFU_ORTHOLOGUE AFUA_1G12560)-RELATED"/>
    <property type="match status" value="1"/>
</dbReference>
<feature type="compositionally biased region" description="Low complexity" evidence="16">
    <location>
        <begin position="251"/>
        <end position="281"/>
    </location>
</feature>
<evidence type="ECO:0000256" key="14">
    <source>
        <dbReference type="ARBA" id="ARBA00045077"/>
    </source>
</evidence>
<evidence type="ECO:0000256" key="9">
    <source>
        <dbReference type="ARBA" id="ARBA00023033"/>
    </source>
</evidence>
<evidence type="ECO:0000313" key="20">
    <source>
        <dbReference type="Proteomes" id="UP001390339"/>
    </source>
</evidence>
<comment type="cofactor">
    <cofactor evidence="1">
        <name>Cu(2+)</name>
        <dbReference type="ChEBI" id="CHEBI:29036"/>
    </cofactor>
</comment>
<keyword evidence="3" id="KW-0964">Secreted</keyword>
<keyword evidence="8" id="KW-0186">Copper</keyword>
<sequence>MRYSIVNALAFATTVAAHCQVTEIQVNGKSQGTGLNKYIRSPPNNSPIKSLTTPNLVCGVNGAKAAPSFVAAAAGDTVTFEWMHDKKGDDIIDGSHKGPIITYIAPYTEDNGAGAIWSKIDEEGLTGGKWAVDKLIAAKGKKDVKLPADLKAGKYLVRQEIIALHEADAAPTENGRGAQFYPSCAQFEVTGTGSAVPDQKFDINSYSGTDPGIKFNIYNSPTSYKVPGPAVWSAAAAGGGAGGAAPPAAPAAPSSPAGGAGSAAPAPTSAAGGGAATSAPAAKPTTLLTSTKAAGGAAPTAPATGGGATGGGSGAAALFAQCGGNGFSGATSCAEGTCKKQNDYYSQCVPN</sequence>
<organism evidence="19 20">
    <name type="scientific">Apiospora arundinis</name>
    <dbReference type="NCBI Taxonomy" id="335852"/>
    <lineage>
        <taxon>Eukaryota</taxon>
        <taxon>Fungi</taxon>
        <taxon>Dikarya</taxon>
        <taxon>Ascomycota</taxon>
        <taxon>Pezizomycotina</taxon>
        <taxon>Sordariomycetes</taxon>
        <taxon>Xylariomycetidae</taxon>
        <taxon>Amphisphaeriales</taxon>
        <taxon>Apiosporaceae</taxon>
        <taxon>Apiospora</taxon>
    </lineage>
</organism>
<dbReference type="SUPFAM" id="SSF57180">
    <property type="entry name" value="Cellulose-binding domain"/>
    <property type="match status" value="1"/>
</dbReference>
<keyword evidence="12" id="KW-0624">Polysaccharide degradation</keyword>
<dbReference type="SMART" id="SM00236">
    <property type="entry name" value="fCBD"/>
    <property type="match status" value="1"/>
</dbReference>
<dbReference type="PROSITE" id="PS51164">
    <property type="entry name" value="CBM1_2"/>
    <property type="match status" value="1"/>
</dbReference>
<keyword evidence="6" id="KW-0136">Cellulose degradation</keyword>